<dbReference type="EMBL" id="JAGSOV010000041">
    <property type="protein sequence ID" value="MCO1657302.1"/>
    <property type="molecule type" value="Genomic_DNA"/>
</dbReference>
<dbReference type="SUPFAM" id="SSF51445">
    <property type="entry name" value="(Trans)glycosidases"/>
    <property type="match status" value="1"/>
</dbReference>
<dbReference type="InterPro" id="IPR017853">
    <property type="entry name" value="GH"/>
</dbReference>
<feature type="compositionally biased region" description="Pro residues" evidence="1">
    <location>
        <begin position="56"/>
        <end position="72"/>
    </location>
</feature>
<reference evidence="2" key="1">
    <citation type="submission" date="2021-04" db="EMBL/GenBank/DDBJ databases">
        <title>Pseudonocardia sp. nov., isolated from sandy soil of mangrove forest.</title>
        <authorList>
            <person name="Zan Z."/>
            <person name="Huang R."/>
            <person name="Liu W."/>
        </authorList>
    </citation>
    <scope>NUCLEOTIDE SEQUENCE</scope>
    <source>
        <strain evidence="2">S2-4</strain>
    </source>
</reference>
<dbReference type="Pfam" id="PF14885">
    <property type="entry name" value="GHL15"/>
    <property type="match status" value="1"/>
</dbReference>
<organism evidence="2 3">
    <name type="scientific">Pseudonocardia humida</name>
    <dbReference type="NCBI Taxonomy" id="2800819"/>
    <lineage>
        <taxon>Bacteria</taxon>
        <taxon>Bacillati</taxon>
        <taxon>Actinomycetota</taxon>
        <taxon>Actinomycetes</taxon>
        <taxon>Pseudonocardiales</taxon>
        <taxon>Pseudonocardiaceae</taxon>
        <taxon>Pseudonocardia</taxon>
    </lineage>
</organism>
<evidence type="ECO:0000313" key="3">
    <source>
        <dbReference type="Proteomes" id="UP001165283"/>
    </source>
</evidence>
<evidence type="ECO:0000256" key="1">
    <source>
        <dbReference type="SAM" id="MobiDB-lite"/>
    </source>
</evidence>
<dbReference type="RefSeq" id="WP_252440874.1">
    <property type="nucleotide sequence ID" value="NZ_JAGSOV010000041.1"/>
</dbReference>
<protein>
    <submittedName>
        <fullName evidence="2">Endo alpha-1,4 polygalactosaminidase</fullName>
    </submittedName>
</protein>
<dbReference type="Proteomes" id="UP001165283">
    <property type="component" value="Unassembled WGS sequence"/>
</dbReference>
<feature type="region of interest" description="Disordered" evidence="1">
    <location>
        <begin position="34"/>
        <end position="77"/>
    </location>
</feature>
<dbReference type="Gene3D" id="3.20.20.70">
    <property type="entry name" value="Aldolase class I"/>
    <property type="match status" value="1"/>
</dbReference>
<comment type="caution">
    <text evidence="2">The sequence shown here is derived from an EMBL/GenBank/DDBJ whole genome shotgun (WGS) entry which is preliminary data.</text>
</comment>
<keyword evidence="3" id="KW-1185">Reference proteome</keyword>
<dbReference type="InterPro" id="IPR013785">
    <property type="entry name" value="Aldolase_TIM"/>
</dbReference>
<accession>A0ABT1A2T2</accession>
<dbReference type="InterPro" id="IPR029455">
    <property type="entry name" value="GHL15"/>
</dbReference>
<proteinExistence type="predicted"/>
<evidence type="ECO:0000313" key="2">
    <source>
        <dbReference type="EMBL" id="MCO1657302.1"/>
    </source>
</evidence>
<name>A0ABT1A2T2_9PSEU</name>
<feature type="compositionally biased region" description="Low complexity" evidence="1">
    <location>
        <begin position="46"/>
        <end position="55"/>
    </location>
</feature>
<gene>
    <name evidence="2" type="ORF">KDL28_19790</name>
</gene>
<sequence>MPGLRRARVAALVAAIGALFVAVLGVSLAAVGERPTPTDPVPPDAAAPAATASAPPAAPAPPPTTSSPPAPPRTGTAQSLWLHLNSTATTDDLLATEARRRSFVVLNQWESGLIPRLKAANPAIRVYVYKDLSSTRSYACRNGVDDRDLPTGVGYCDADANHPDWFLTSPRGGRYEYSGYPGHWQMDVGNPDYQNAWAANVIAAATAAGFDGVEMDNALFDCDTYHRGSCPPKYPDDRAMQAAYTSMLQNVRDDFRAAGLETVANLANARLHPGVWDAYTEHLDGGFDEWWLVFSDTNMLAEYGEGWSRVVGQIESNEVRGKITWVQPHFSPGAVRPFRYAFASYLMAAGPRSAFVEIARTDAYGDPTPWRPEYEWDLGDPAGPRTPVGPNLWRRDFACGVAVVNAGASRSGARTVELGGPFVDQDGATVTSVSLAGTSGAVLRRPGCAP</sequence>